<sequence length="39" mass="4834">MVKRLFKKKIGNISKIRNNTLQFFIGKFFFKFQYLKITF</sequence>
<dbReference type="EMBL" id="UZAK01009734">
    <property type="protein sequence ID" value="VDO97318.1"/>
    <property type="molecule type" value="Genomic_DNA"/>
</dbReference>
<dbReference type="WBParaSite" id="SCUD_0000565201-mRNA-1">
    <property type="protein sequence ID" value="SCUD_0000565201-mRNA-1"/>
    <property type="gene ID" value="SCUD_0000565201"/>
</dbReference>
<protein>
    <submittedName>
        <fullName evidence="1 3">Uncharacterized protein</fullName>
    </submittedName>
</protein>
<reference evidence="1 2" key="2">
    <citation type="submission" date="2018-11" db="EMBL/GenBank/DDBJ databases">
        <authorList>
            <consortium name="Pathogen Informatics"/>
        </authorList>
    </citation>
    <scope>NUCLEOTIDE SEQUENCE [LARGE SCALE GENOMIC DNA]</scope>
    <source>
        <strain evidence="1">Dakar</strain>
        <strain evidence="2">Dakar, Senegal</strain>
    </source>
</reference>
<evidence type="ECO:0000313" key="1">
    <source>
        <dbReference type="EMBL" id="VDO97318.1"/>
    </source>
</evidence>
<dbReference type="AlphaFoldDB" id="A0A183JSG2"/>
<dbReference type="Proteomes" id="UP000279833">
    <property type="component" value="Unassembled WGS sequence"/>
</dbReference>
<accession>A0A183JSG2</accession>
<keyword evidence="2" id="KW-1185">Reference proteome</keyword>
<gene>
    <name evidence="1" type="ORF">SCUD_LOCUS5652</name>
</gene>
<evidence type="ECO:0000313" key="2">
    <source>
        <dbReference type="Proteomes" id="UP000279833"/>
    </source>
</evidence>
<organism evidence="3">
    <name type="scientific">Schistosoma curassoni</name>
    <dbReference type="NCBI Taxonomy" id="6186"/>
    <lineage>
        <taxon>Eukaryota</taxon>
        <taxon>Metazoa</taxon>
        <taxon>Spiralia</taxon>
        <taxon>Lophotrochozoa</taxon>
        <taxon>Platyhelminthes</taxon>
        <taxon>Trematoda</taxon>
        <taxon>Digenea</taxon>
        <taxon>Strigeidida</taxon>
        <taxon>Schistosomatoidea</taxon>
        <taxon>Schistosomatidae</taxon>
        <taxon>Schistosoma</taxon>
    </lineage>
</organism>
<reference evidence="3" key="1">
    <citation type="submission" date="2016-06" db="UniProtKB">
        <authorList>
            <consortium name="WormBaseParasite"/>
        </authorList>
    </citation>
    <scope>IDENTIFICATION</scope>
</reference>
<evidence type="ECO:0000313" key="3">
    <source>
        <dbReference type="WBParaSite" id="SCUD_0000565201-mRNA-1"/>
    </source>
</evidence>
<name>A0A183JSG2_9TREM</name>
<proteinExistence type="predicted"/>